<evidence type="ECO:0000256" key="3">
    <source>
        <dbReference type="ARBA" id="ARBA00022723"/>
    </source>
</evidence>
<keyword evidence="4" id="KW-0862">Zinc</keyword>
<evidence type="ECO:0000313" key="11">
    <source>
        <dbReference type="Proteomes" id="UP000694888"/>
    </source>
</evidence>
<dbReference type="Proteomes" id="UP000694888">
    <property type="component" value="Unplaced"/>
</dbReference>
<evidence type="ECO:0000256" key="7">
    <source>
        <dbReference type="ARBA" id="ARBA00023128"/>
    </source>
</evidence>
<dbReference type="Pfam" id="PF02953">
    <property type="entry name" value="zf-Tim10_DDP"/>
    <property type="match status" value="1"/>
</dbReference>
<keyword evidence="6" id="KW-0811">Translocation</keyword>
<dbReference type="RefSeq" id="XP_012945232.1">
    <property type="nucleotide sequence ID" value="XM_013089778.2"/>
</dbReference>
<feature type="domain" description="Tim10-like" evidence="10">
    <location>
        <begin position="9"/>
        <end position="64"/>
    </location>
</feature>
<sequence>MSSTLANEANQRGLKDFLTLYNTITEYCFNKCVSNFNERSASGQERSCIEVCTDNYVQFNQRFMFNFVDHQERRKRETEAAAIEAAKKEALAAQEAQAQQAAEVLESLSAASSDTSSMVNLDAAALSNQQVSLAAPENPSVPDVPSPAEVLSFPENNSVVETAPVAPSSLPSAENSLKNV</sequence>
<dbReference type="GeneID" id="101853983"/>
<evidence type="ECO:0000313" key="13">
    <source>
        <dbReference type="RefSeq" id="XP_012945232.1"/>
    </source>
</evidence>
<dbReference type="InterPro" id="IPR035427">
    <property type="entry name" value="Tim10-like_dom_sf"/>
</dbReference>
<feature type="region of interest" description="Disordered" evidence="9">
    <location>
        <begin position="133"/>
        <end position="155"/>
    </location>
</feature>
<evidence type="ECO:0000256" key="5">
    <source>
        <dbReference type="ARBA" id="ARBA00022927"/>
    </source>
</evidence>
<evidence type="ECO:0000256" key="8">
    <source>
        <dbReference type="ARBA" id="ARBA00023157"/>
    </source>
</evidence>
<keyword evidence="3" id="KW-0479">Metal-binding</keyword>
<reference evidence="12 13" key="1">
    <citation type="submission" date="2025-05" db="UniProtKB">
        <authorList>
            <consortium name="RefSeq"/>
        </authorList>
    </citation>
    <scope>IDENTIFICATION</scope>
</reference>
<keyword evidence="8" id="KW-1015">Disulfide bond</keyword>
<accession>A0ABM1ACT3</accession>
<evidence type="ECO:0000256" key="2">
    <source>
        <dbReference type="ARBA" id="ARBA00022448"/>
    </source>
</evidence>
<evidence type="ECO:0000313" key="12">
    <source>
        <dbReference type="RefSeq" id="XP_005111393.1"/>
    </source>
</evidence>
<comment type="subcellular location">
    <subcellularLocation>
        <location evidence="1">Mitochondrion</location>
    </subcellularLocation>
</comment>
<keyword evidence="11" id="KW-1185">Reference proteome</keyword>
<keyword evidence="2" id="KW-0813">Transport</keyword>
<keyword evidence="5" id="KW-0653">Protein transport</keyword>
<evidence type="ECO:0000256" key="4">
    <source>
        <dbReference type="ARBA" id="ARBA00022833"/>
    </source>
</evidence>
<evidence type="ECO:0000259" key="10">
    <source>
        <dbReference type="Pfam" id="PF02953"/>
    </source>
</evidence>
<evidence type="ECO:0000256" key="9">
    <source>
        <dbReference type="SAM" id="MobiDB-lite"/>
    </source>
</evidence>
<keyword evidence="7" id="KW-0496">Mitochondrion</keyword>
<dbReference type="RefSeq" id="XP_005111393.1">
    <property type="nucleotide sequence ID" value="XM_005111336.3"/>
</dbReference>
<name>A0ABM1ACT3_APLCA</name>
<evidence type="ECO:0000256" key="1">
    <source>
        <dbReference type="ARBA" id="ARBA00004173"/>
    </source>
</evidence>
<dbReference type="Gene3D" id="1.10.287.810">
    <property type="entry name" value="Mitochondrial import inner membrane translocase subunit tim13 like domains"/>
    <property type="match status" value="1"/>
</dbReference>
<dbReference type="InterPro" id="IPR004217">
    <property type="entry name" value="Tim10-like"/>
</dbReference>
<dbReference type="InterPro" id="IPR050673">
    <property type="entry name" value="Mito_inner_translocase_sub"/>
</dbReference>
<dbReference type="PANTHER" id="PTHR13172">
    <property type="entry name" value="MITOCHONDRIAL IMPORT INNER MEMBRANE TRANSLOCASE SUBUNIT TIM9B"/>
    <property type="match status" value="1"/>
</dbReference>
<proteinExistence type="predicted"/>
<dbReference type="SUPFAM" id="SSF144122">
    <property type="entry name" value="Tim10-like"/>
    <property type="match status" value="1"/>
</dbReference>
<organism evidence="11 13">
    <name type="scientific">Aplysia californica</name>
    <name type="common">California sea hare</name>
    <dbReference type="NCBI Taxonomy" id="6500"/>
    <lineage>
        <taxon>Eukaryota</taxon>
        <taxon>Metazoa</taxon>
        <taxon>Spiralia</taxon>
        <taxon>Lophotrochozoa</taxon>
        <taxon>Mollusca</taxon>
        <taxon>Gastropoda</taxon>
        <taxon>Heterobranchia</taxon>
        <taxon>Euthyneura</taxon>
        <taxon>Tectipleura</taxon>
        <taxon>Aplysiida</taxon>
        <taxon>Aplysioidea</taxon>
        <taxon>Aplysiidae</taxon>
        <taxon>Aplysia</taxon>
    </lineage>
</organism>
<gene>
    <name evidence="12 13" type="primary">LOC101853983</name>
</gene>
<evidence type="ECO:0000256" key="6">
    <source>
        <dbReference type="ARBA" id="ARBA00023010"/>
    </source>
</evidence>
<protein>
    <submittedName>
        <fullName evidence="12 13">Mitochondrial import inner membrane translocase subunit Tim10B</fullName>
    </submittedName>
</protein>